<name>A0A699HZS4_TANCI</name>
<dbReference type="EMBL" id="BKCJ010234019">
    <property type="protein sequence ID" value="GEZ03375.1"/>
    <property type="molecule type" value="Genomic_DNA"/>
</dbReference>
<proteinExistence type="predicted"/>
<sequence>MKTRAGLDQLPHDIYAMADHLGANASRKSSHIVIAKLVIAASTYFLWQERNWRLFKKTKRTIKQVTDYITSAIRLKLLTCRFKRSKDGVHHARLWELPYTTFR</sequence>
<accession>A0A699HZS4</accession>
<evidence type="ECO:0008006" key="2">
    <source>
        <dbReference type="Google" id="ProtNLM"/>
    </source>
</evidence>
<dbReference type="AlphaFoldDB" id="A0A699HZS4"/>
<protein>
    <recommendedName>
        <fullName evidence="2">Reverse transcriptase domain, reverse transcriptase zinc-binding domain protein</fullName>
    </recommendedName>
</protein>
<gene>
    <name evidence="1" type="ORF">Tci_475348</name>
</gene>
<comment type="caution">
    <text evidence="1">The sequence shown here is derived from an EMBL/GenBank/DDBJ whole genome shotgun (WGS) entry which is preliminary data.</text>
</comment>
<reference evidence="1" key="1">
    <citation type="journal article" date="2019" name="Sci. Rep.">
        <title>Draft genome of Tanacetum cinerariifolium, the natural source of mosquito coil.</title>
        <authorList>
            <person name="Yamashiro T."/>
            <person name="Shiraishi A."/>
            <person name="Satake H."/>
            <person name="Nakayama K."/>
        </authorList>
    </citation>
    <scope>NUCLEOTIDE SEQUENCE</scope>
</reference>
<organism evidence="1">
    <name type="scientific">Tanacetum cinerariifolium</name>
    <name type="common">Dalmatian daisy</name>
    <name type="synonym">Chrysanthemum cinerariifolium</name>
    <dbReference type="NCBI Taxonomy" id="118510"/>
    <lineage>
        <taxon>Eukaryota</taxon>
        <taxon>Viridiplantae</taxon>
        <taxon>Streptophyta</taxon>
        <taxon>Embryophyta</taxon>
        <taxon>Tracheophyta</taxon>
        <taxon>Spermatophyta</taxon>
        <taxon>Magnoliopsida</taxon>
        <taxon>eudicotyledons</taxon>
        <taxon>Gunneridae</taxon>
        <taxon>Pentapetalae</taxon>
        <taxon>asterids</taxon>
        <taxon>campanulids</taxon>
        <taxon>Asterales</taxon>
        <taxon>Asteraceae</taxon>
        <taxon>Asteroideae</taxon>
        <taxon>Anthemideae</taxon>
        <taxon>Anthemidinae</taxon>
        <taxon>Tanacetum</taxon>
    </lineage>
</organism>
<evidence type="ECO:0000313" key="1">
    <source>
        <dbReference type="EMBL" id="GEZ03375.1"/>
    </source>
</evidence>